<dbReference type="InterPro" id="IPR006047">
    <property type="entry name" value="GH13_cat_dom"/>
</dbReference>
<dbReference type="GO" id="GO:0005975">
    <property type="term" value="P:carbohydrate metabolic process"/>
    <property type="evidence" value="ECO:0007669"/>
    <property type="project" value="InterPro"/>
</dbReference>
<feature type="domain" description="Glycosyl hydrolase family 13 catalytic" evidence="1">
    <location>
        <begin position="7"/>
        <end position="456"/>
    </location>
</feature>
<evidence type="ECO:0000313" key="2">
    <source>
        <dbReference type="EMBL" id="OGD67284.1"/>
    </source>
</evidence>
<dbReference type="PANTHER" id="PTHR38784:SF1">
    <property type="entry name" value="SUCROSE PHOSPHORYLASE"/>
    <property type="match status" value="1"/>
</dbReference>
<protein>
    <recommendedName>
        <fullName evidence="1">Glycosyl hydrolase family 13 catalytic domain-containing protein</fullName>
    </recommendedName>
</protein>
<name>A0A1F5EJ94_9BACT</name>
<dbReference type="InterPro" id="IPR017853">
    <property type="entry name" value="GH"/>
</dbReference>
<dbReference type="EMBL" id="MFAE01000006">
    <property type="protein sequence ID" value="OGD67284.1"/>
    <property type="molecule type" value="Genomic_DNA"/>
</dbReference>
<dbReference type="Proteomes" id="UP000179003">
    <property type="component" value="Unassembled WGS sequence"/>
</dbReference>
<accession>A0A1F5EJ94</accession>
<gene>
    <name evidence="2" type="ORF">A2442_00745</name>
</gene>
<evidence type="ECO:0000313" key="3">
    <source>
        <dbReference type="Proteomes" id="UP000179003"/>
    </source>
</evidence>
<dbReference type="STRING" id="1797582.A2442_00745"/>
<proteinExistence type="predicted"/>
<dbReference type="PANTHER" id="PTHR38784">
    <property type="entry name" value="SUCROSE PHOSPHORYLASE"/>
    <property type="match status" value="1"/>
</dbReference>
<dbReference type="SUPFAM" id="SSF51445">
    <property type="entry name" value="(Trans)glycosidases"/>
    <property type="match status" value="1"/>
</dbReference>
<sequence>MIKNKIQLITYANSFGKNIEELHSILNRFFKEEIGGVHLLPFFPSSSDRGFSPVDYFEVESSFGTWGDVKKLASDYALTSDLVINHISRHSKYFQDFLEKGDKSEYKDCFITPKKFNQNHSIKYLKYLEKRLPAFILSIFDNISQSDFIFHKNGINKIDLGKIYRRHRNPLFYDFEKKDGTKSVLYCTFSPDQIDWDIENLKVKKIFKKIIDNLAKNKIKVVRLDAVAYAAKKRGTNGFFIEETYNFIKWLAKTSHSNGMQVLPEVHSKYISQIKLSQIKGVDYVYDFALPLVVLHTIFSQSSRRLEEWVKVRPTNAMTVLDTHDGIDISDVEGFLSEKEIEDIKEKVFSFDNSSAKIASGFGFGNTNINQINSSFYCAVNKKHDDYINARIIQYFMPGIPQIFYVGLLAGGNDLKRLYKTKTGREIMRHNYTKKEIEKNLKRKIVQRLLKLSRFRNNYPAFDGKFSFEVGEKNHLFIMKWGKDSFYCEAHIDLKKHENKIKYIDPETKSLVEESF</sequence>
<organism evidence="2 3">
    <name type="scientific">Candidatus Campbellbacteria bacterium RIFOXYC2_FULL_35_25</name>
    <dbReference type="NCBI Taxonomy" id="1797582"/>
    <lineage>
        <taxon>Bacteria</taxon>
        <taxon>Candidatus Campbelliibacteriota</taxon>
    </lineage>
</organism>
<dbReference type="Gene3D" id="3.20.20.80">
    <property type="entry name" value="Glycosidases"/>
    <property type="match status" value="2"/>
</dbReference>
<dbReference type="AlphaFoldDB" id="A0A1F5EJ94"/>
<comment type="caution">
    <text evidence="2">The sequence shown here is derived from an EMBL/GenBank/DDBJ whole genome shotgun (WGS) entry which is preliminary data.</text>
</comment>
<evidence type="ECO:0000259" key="1">
    <source>
        <dbReference type="SMART" id="SM00642"/>
    </source>
</evidence>
<dbReference type="SMART" id="SM00642">
    <property type="entry name" value="Aamy"/>
    <property type="match status" value="1"/>
</dbReference>
<dbReference type="Pfam" id="PF00128">
    <property type="entry name" value="Alpha-amylase"/>
    <property type="match status" value="1"/>
</dbReference>
<reference evidence="2 3" key="1">
    <citation type="journal article" date="2016" name="Nat. Commun.">
        <title>Thousands of microbial genomes shed light on interconnected biogeochemical processes in an aquifer system.</title>
        <authorList>
            <person name="Anantharaman K."/>
            <person name="Brown C.T."/>
            <person name="Hug L.A."/>
            <person name="Sharon I."/>
            <person name="Castelle C.J."/>
            <person name="Probst A.J."/>
            <person name="Thomas B.C."/>
            <person name="Singh A."/>
            <person name="Wilkins M.J."/>
            <person name="Karaoz U."/>
            <person name="Brodie E.L."/>
            <person name="Williams K.H."/>
            <person name="Hubbard S.S."/>
            <person name="Banfield J.F."/>
        </authorList>
    </citation>
    <scope>NUCLEOTIDE SEQUENCE [LARGE SCALE GENOMIC DNA]</scope>
</reference>